<organism evidence="2 3">
    <name type="scientific">Desulfamplus magnetovallimortis</name>
    <dbReference type="NCBI Taxonomy" id="1246637"/>
    <lineage>
        <taxon>Bacteria</taxon>
        <taxon>Pseudomonadati</taxon>
        <taxon>Thermodesulfobacteriota</taxon>
        <taxon>Desulfobacteria</taxon>
        <taxon>Desulfobacterales</taxon>
        <taxon>Desulfobacteraceae</taxon>
        <taxon>Desulfamplus</taxon>
    </lineage>
</organism>
<name>A0A1W1HBK7_9BACT</name>
<evidence type="ECO:0000313" key="2">
    <source>
        <dbReference type="EMBL" id="SLM29823.1"/>
    </source>
</evidence>
<dbReference type="STRING" id="1246637.MTBBW1_20020"/>
<feature type="domain" description="THIF-type NAD/FAD binding fold" evidence="1">
    <location>
        <begin position="15"/>
        <end position="114"/>
    </location>
</feature>
<reference evidence="2 3" key="1">
    <citation type="submission" date="2017-03" db="EMBL/GenBank/DDBJ databases">
        <authorList>
            <person name="Afonso C.L."/>
            <person name="Miller P.J."/>
            <person name="Scott M.A."/>
            <person name="Spackman E."/>
            <person name="Goraichik I."/>
            <person name="Dimitrov K.M."/>
            <person name="Suarez D.L."/>
            <person name="Swayne D.E."/>
        </authorList>
    </citation>
    <scope>NUCLEOTIDE SEQUENCE [LARGE SCALE GENOMIC DNA]</scope>
    <source>
        <strain evidence="2">PRJEB14757</strain>
    </source>
</reference>
<dbReference type="CDD" id="cd00755">
    <property type="entry name" value="YgdL_like"/>
    <property type="match status" value="1"/>
</dbReference>
<dbReference type="GO" id="GO:0008641">
    <property type="term" value="F:ubiquitin-like modifier activating enzyme activity"/>
    <property type="evidence" value="ECO:0007669"/>
    <property type="project" value="InterPro"/>
</dbReference>
<keyword evidence="3" id="KW-1185">Reference proteome</keyword>
<dbReference type="SUPFAM" id="SSF69572">
    <property type="entry name" value="Activating enzymes of the ubiquitin-like proteins"/>
    <property type="match status" value="1"/>
</dbReference>
<dbReference type="InterPro" id="IPR000594">
    <property type="entry name" value="ThiF_NAD_FAD-bd"/>
</dbReference>
<dbReference type="PANTHER" id="PTHR43267:SF1">
    <property type="entry name" value="TRNA THREONYLCARBAMOYLADENOSINE DEHYDRATASE"/>
    <property type="match status" value="1"/>
</dbReference>
<dbReference type="Pfam" id="PF00899">
    <property type="entry name" value="ThiF"/>
    <property type="match status" value="1"/>
</dbReference>
<dbReference type="Gene3D" id="3.40.50.720">
    <property type="entry name" value="NAD(P)-binding Rossmann-like Domain"/>
    <property type="match status" value="1"/>
</dbReference>
<proteinExistence type="predicted"/>
<dbReference type="GO" id="GO:0061504">
    <property type="term" value="P:cyclic threonylcarbamoyladenosine biosynthetic process"/>
    <property type="evidence" value="ECO:0007669"/>
    <property type="project" value="TreeGrafter"/>
</dbReference>
<dbReference type="EMBL" id="FWEV01000112">
    <property type="protein sequence ID" value="SLM29823.1"/>
    <property type="molecule type" value="Genomic_DNA"/>
</dbReference>
<dbReference type="OrthoDB" id="9804150at2"/>
<evidence type="ECO:0000313" key="3">
    <source>
        <dbReference type="Proteomes" id="UP000191931"/>
    </source>
</evidence>
<dbReference type="PANTHER" id="PTHR43267">
    <property type="entry name" value="TRNA THREONYLCARBAMOYLADENOSINE DEHYDRATASE"/>
    <property type="match status" value="1"/>
</dbReference>
<dbReference type="AlphaFoldDB" id="A0A1W1HBK7"/>
<dbReference type="Proteomes" id="UP000191931">
    <property type="component" value="Unassembled WGS sequence"/>
</dbReference>
<dbReference type="InterPro" id="IPR035985">
    <property type="entry name" value="Ubiquitin-activating_enz"/>
</dbReference>
<sequence length="305" mass="33538">MPFNRDKFKRTELMLGASAMDRLENSSVTVIGLGAVGSHAIEALARSGIGTIRIVDFDEISTSNFNRQLLAVENNIGRKKTDAAFDRLKQINPDIKVEIFNTLCHEETFDLVFSNVSCNRDSSNHLAHNRIQDNHIQCNHSRAPHITGNNIPGNHGNCKKPSPPCQSLQPSHPSHVVIDAIDSLNPKVSILFEMVKREIPVVSSMGAARRKDPGAIKTGDISETMGCPLARSVRKRLKRRGIESGIHCVYSTEIASRESVSQSLEENFLKSGRQRNPMGSLSMISGIFGYIAALEALKIILGDMI</sequence>
<dbReference type="RefSeq" id="WP_080797675.1">
    <property type="nucleotide sequence ID" value="NZ_LT828540.1"/>
</dbReference>
<dbReference type="GO" id="GO:0061503">
    <property type="term" value="F:tRNA threonylcarbamoyladenosine dehydratase"/>
    <property type="evidence" value="ECO:0007669"/>
    <property type="project" value="TreeGrafter"/>
</dbReference>
<protein>
    <submittedName>
        <fullName evidence="2">MoeB2</fullName>
    </submittedName>
</protein>
<dbReference type="InterPro" id="IPR045886">
    <property type="entry name" value="ThiF/MoeB/HesA"/>
</dbReference>
<evidence type="ECO:0000259" key="1">
    <source>
        <dbReference type="Pfam" id="PF00899"/>
    </source>
</evidence>
<accession>A0A1W1HBK7</accession>
<gene>
    <name evidence="2" type="primary">moeB</name>
    <name evidence="2" type="ORF">MTBBW1_20020</name>
</gene>